<dbReference type="eggNOG" id="COG3468">
    <property type="taxonomic scope" value="Bacteria"/>
</dbReference>
<keyword evidence="2" id="KW-1185">Reference proteome</keyword>
<dbReference type="OrthoDB" id="921445at2"/>
<dbReference type="AlphaFoldDB" id="A0A095SSY0"/>
<accession>A0A095SSY0</accession>
<proteinExistence type="predicted"/>
<name>A0A095SSY0_9FLAO</name>
<evidence type="ECO:0000313" key="1">
    <source>
        <dbReference type="EMBL" id="KGD67667.1"/>
    </source>
</evidence>
<reference evidence="1 2" key="1">
    <citation type="submission" date="2014-09" db="EMBL/GenBank/DDBJ databases">
        <title>Whole Genome Shotgun of Flavobacterium aquatile LMG 4008.</title>
        <authorList>
            <person name="Gale A.N."/>
            <person name="Pipes S.E."/>
            <person name="Newman J.D."/>
        </authorList>
    </citation>
    <scope>NUCLEOTIDE SEQUENCE [LARGE SCALE GENOMIC DNA]</scope>
    <source>
        <strain evidence="1 2">LMG 4008</strain>
    </source>
</reference>
<evidence type="ECO:0008006" key="3">
    <source>
        <dbReference type="Google" id="ProtNLM"/>
    </source>
</evidence>
<gene>
    <name evidence="1" type="ORF">LG45_11130</name>
</gene>
<dbReference type="Proteomes" id="UP000029554">
    <property type="component" value="Unassembled WGS sequence"/>
</dbReference>
<organism evidence="1 2">
    <name type="scientific">Flavobacterium aquatile LMG 4008 = ATCC 11947</name>
    <dbReference type="NCBI Taxonomy" id="1453498"/>
    <lineage>
        <taxon>Bacteria</taxon>
        <taxon>Pseudomonadati</taxon>
        <taxon>Bacteroidota</taxon>
        <taxon>Flavobacteriia</taxon>
        <taxon>Flavobacteriales</taxon>
        <taxon>Flavobacteriaceae</taxon>
        <taxon>Flavobacterium</taxon>
    </lineage>
</organism>
<dbReference type="RefSeq" id="WP_035127062.1">
    <property type="nucleotide sequence ID" value="NZ_JRHH01000004.1"/>
</dbReference>
<evidence type="ECO:0000313" key="2">
    <source>
        <dbReference type="Proteomes" id="UP000029554"/>
    </source>
</evidence>
<sequence>MKTRFTFLIVLFSIFNSFAQKYESGYYIDNTGNKIEGFIKDVDWKNNPKSFEFKKNIEDNNSTITIEMCQEFSINNVSKYTRSKVQIEKSSLVFQNIDYEKELVFTEETLFLKHLITGKNTLYYYYDGGLEKFFYSKNDKTIKQLIYVKFLAKDGIEIKANEKYKRQLWEDVRCESTKFSDLNSLKFNGTELKKYFTKINTCNGSLENVVFQTKKSIFSLKGVVTANSDKIDFDDEIVKGSFDKKTGIGGGFEMELLMPYNNYSWGIFIEPTYSKLESQKSFRNKFNSPTLLNGKVDMAIFQVPVGIRHYFKTSKSSNVFIAAGMNLTNFSGETKIDFQNVDYYLSNFTTTFFGSVGFNFSKAYLEFRFNTKNNASDSSGYDVGFNRTSLVLKYEIFRK</sequence>
<protein>
    <recommendedName>
        <fullName evidence="3">Outer membrane protein beta-barrel domain-containing protein</fullName>
    </recommendedName>
</protein>
<comment type="caution">
    <text evidence="1">The sequence shown here is derived from an EMBL/GenBank/DDBJ whole genome shotgun (WGS) entry which is preliminary data.</text>
</comment>
<dbReference type="EMBL" id="JRHH01000004">
    <property type="protein sequence ID" value="KGD67667.1"/>
    <property type="molecule type" value="Genomic_DNA"/>
</dbReference>